<proteinExistence type="predicted"/>
<dbReference type="EMBL" id="JABBGK010000003">
    <property type="protein sequence ID" value="NML75582.1"/>
    <property type="molecule type" value="Genomic_DNA"/>
</dbReference>
<dbReference type="InterPro" id="IPR029033">
    <property type="entry name" value="His_PPase_superfam"/>
</dbReference>
<dbReference type="Gene3D" id="3.40.50.1240">
    <property type="entry name" value="Phosphoglycerate mutase-like"/>
    <property type="match status" value="1"/>
</dbReference>
<dbReference type="SUPFAM" id="SSF53254">
    <property type="entry name" value="Phosphoglycerate mutase-like"/>
    <property type="match status" value="1"/>
</dbReference>
<name>A0A7Y0FWK1_9HYPH</name>
<dbReference type="Proteomes" id="UP000541470">
    <property type="component" value="Unassembled WGS sequence"/>
</dbReference>
<evidence type="ECO:0000313" key="2">
    <source>
        <dbReference type="Proteomes" id="UP000541470"/>
    </source>
</evidence>
<dbReference type="InterPro" id="IPR013078">
    <property type="entry name" value="His_Pase_superF_clade-1"/>
</dbReference>
<evidence type="ECO:0000313" key="1">
    <source>
        <dbReference type="EMBL" id="NML75582.1"/>
    </source>
</evidence>
<sequence>MAQDETAEKPLAPSTLRLILLRHAKSDWPEGVADEERPLAERGRKAAALMGDYLTREALTPELALVSTARRTRETWALVAERLPAVPPMRHEADLYAASAEGILRVLRSVDPGCRSVLVLGHNPGMEDLALMLASHGDAAARKRMSEKYPTGGLAVIDLPVGRWADIKAGGGVLERFVTPRSLT</sequence>
<organism evidence="1 2">
    <name type="scientific">Rhizobium terricola</name>
    <dbReference type="NCBI Taxonomy" id="2728849"/>
    <lineage>
        <taxon>Bacteria</taxon>
        <taxon>Pseudomonadati</taxon>
        <taxon>Pseudomonadota</taxon>
        <taxon>Alphaproteobacteria</taxon>
        <taxon>Hyphomicrobiales</taxon>
        <taxon>Rhizobiaceae</taxon>
        <taxon>Rhizobium/Agrobacterium group</taxon>
        <taxon>Rhizobium</taxon>
    </lineage>
</organism>
<dbReference type="SMART" id="SM00855">
    <property type="entry name" value="PGAM"/>
    <property type="match status" value="1"/>
</dbReference>
<dbReference type="AlphaFoldDB" id="A0A7Y0FWK1"/>
<gene>
    <name evidence="1" type="ORF">HHL25_15725</name>
</gene>
<dbReference type="RefSeq" id="WP_169593286.1">
    <property type="nucleotide sequence ID" value="NZ_JABBGK010000003.1"/>
</dbReference>
<dbReference type="PANTHER" id="PTHR47623:SF1">
    <property type="entry name" value="OS09G0287300 PROTEIN"/>
    <property type="match status" value="1"/>
</dbReference>
<comment type="caution">
    <text evidence="1">The sequence shown here is derived from an EMBL/GenBank/DDBJ whole genome shotgun (WGS) entry which is preliminary data.</text>
</comment>
<reference evidence="1 2" key="1">
    <citation type="submission" date="2020-04" db="EMBL/GenBank/DDBJ databases">
        <title>Rhizobium sp. S-51 isolated from soil.</title>
        <authorList>
            <person name="Dahal R.H."/>
        </authorList>
    </citation>
    <scope>NUCLEOTIDE SEQUENCE [LARGE SCALE GENOMIC DNA]</scope>
    <source>
        <strain evidence="1 2">S-51</strain>
    </source>
</reference>
<dbReference type="CDD" id="cd07067">
    <property type="entry name" value="HP_PGM_like"/>
    <property type="match status" value="1"/>
</dbReference>
<dbReference type="PANTHER" id="PTHR47623">
    <property type="entry name" value="OS09G0287300 PROTEIN"/>
    <property type="match status" value="1"/>
</dbReference>
<protein>
    <submittedName>
        <fullName evidence="1">Histidine phosphatase family protein</fullName>
    </submittedName>
</protein>
<dbReference type="Pfam" id="PF00300">
    <property type="entry name" value="His_Phos_1"/>
    <property type="match status" value="1"/>
</dbReference>
<keyword evidence="2" id="KW-1185">Reference proteome</keyword>
<accession>A0A7Y0FWK1</accession>